<dbReference type="CDD" id="cd00082">
    <property type="entry name" value="HisKA"/>
    <property type="match status" value="1"/>
</dbReference>
<evidence type="ECO:0000259" key="12">
    <source>
        <dbReference type="PROSITE" id="PS50109"/>
    </source>
</evidence>
<dbReference type="Pfam" id="PF00512">
    <property type="entry name" value="HisKA"/>
    <property type="match status" value="1"/>
</dbReference>
<protein>
    <recommendedName>
        <fullName evidence="3">histidine kinase</fullName>
        <ecNumber evidence="3">2.7.13.3</ecNumber>
    </recommendedName>
</protein>
<feature type="domain" description="HAMP" evidence="13">
    <location>
        <begin position="150"/>
        <end position="198"/>
    </location>
</feature>
<evidence type="ECO:0000256" key="6">
    <source>
        <dbReference type="ARBA" id="ARBA00022692"/>
    </source>
</evidence>
<keyword evidence="15" id="KW-1185">Reference proteome</keyword>
<dbReference type="KEGG" id="mlir:LPB04_04460"/>
<dbReference type="Proteomes" id="UP000593875">
    <property type="component" value="Chromosome"/>
</dbReference>
<organism evidence="14 15">
    <name type="scientific">Massilia litorea</name>
    <dbReference type="NCBI Taxonomy" id="2769491"/>
    <lineage>
        <taxon>Bacteria</taxon>
        <taxon>Pseudomonadati</taxon>
        <taxon>Pseudomonadota</taxon>
        <taxon>Betaproteobacteria</taxon>
        <taxon>Burkholderiales</taxon>
        <taxon>Oxalobacteraceae</taxon>
        <taxon>Telluria group</taxon>
        <taxon>Massilia</taxon>
    </lineage>
</organism>
<dbReference type="InterPro" id="IPR005467">
    <property type="entry name" value="His_kinase_dom"/>
</dbReference>
<evidence type="ECO:0000256" key="7">
    <source>
        <dbReference type="ARBA" id="ARBA00022777"/>
    </source>
</evidence>
<dbReference type="InterPro" id="IPR003661">
    <property type="entry name" value="HisK_dim/P_dom"/>
</dbReference>
<accession>A0A7L9U698</accession>
<dbReference type="InterPro" id="IPR036097">
    <property type="entry name" value="HisK_dim/P_sf"/>
</dbReference>
<evidence type="ECO:0000256" key="2">
    <source>
        <dbReference type="ARBA" id="ARBA00004370"/>
    </source>
</evidence>
<dbReference type="SUPFAM" id="SSF47384">
    <property type="entry name" value="Homodimeric domain of signal transducing histidine kinase"/>
    <property type="match status" value="1"/>
</dbReference>
<dbReference type="SUPFAM" id="SSF55874">
    <property type="entry name" value="ATPase domain of HSP90 chaperone/DNA topoisomerase II/histidine kinase"/>
    <property type="match status" value="1"/>
</dbReference>
<name>A0A7L9U698_9BURK</name>
<dbReference type="PROSITE" id="PS50109">
    <property type="entry name" value="HIS_KIN"/>
    <property type="match status" value="1"/>
</dbReference>
<dbReference type="InterPro" id="IPR003660">
    <property type="entry name" value="HAMP_dom"/>
</dbReference>
<reference evidence="14 15" key="1">
    <citation type="submission" date="2020-10" db="EMBL/GenBank/DDBJ databases">
        <title>Genome sequencing of Massilia sp. LPB0304.</title>
        <authorList>
            <person name="Kim J."/>
        </authorList>
    </citation>
    <scope>NUCLEOTIDE SEQUENCE [LARGE SCALE GENOMIC DNA]</scope>
    <source>
        <strain evidence="14 15">LPB0304</strain>
    </source>
</reference>
<dbReference type="Gene3D" id="6.10.340.10">
    <property type="match status" value="1"/>
</dbReference>
<evidence type="ECO:0000313" key="14">
    <source>
        <dbReference type="EMBL" id="QOL50571.1"/>
    </source>
</evidence>
<feature type="transmembrane region" description="Helical" evidence="11">
    <location>
        <begin position="124"/>
        <end position="144"/>
    </location>
</feature>
<feature type="transmembrane region" description="Helical" evidence="11">
    <location>
        <begin position="12"/>
        <end position="34"/>
    </location>
</feature>
<evidence type="ECO:0000256" key="8">
    <source>
        <dbReference type="ARBA" id="ARBA00022989"/>
    </source>
</evidence>
<dbReference type="InterPro" id="IPR004358">
    <property type="entry name" value="Sig_transdc_His_kin-like_C"/>
</dbReference>
<evidence type="ECO:0000256" key="3">
    <source>
        <dbReference type="ARBA" id="ARBA00012438"/>
    </source>
</evidence>
<evidence type="ECO:0000256" key="10">
    <source>
        <dbReference type="ARBA" id="ARBA00023136"/>
    </source>
</evidence>
<dbReference type="PROSITE" id="PS50885">
    <property type="entry name" value="HAMP"/>
    <property type="match status" value="1"/>
</dbReference>
<keyword evidence="8 11" id="KW-1133">Transmembrane helix</keyword>
<dbReference type="AlphaFoldDB" id="A0A7L9U698"/>
<keyword evidence="6 11" id="KW-0812">Transmembrane</keyword>
<feature type="domain" description="Histidine kinase" evidence="12">
    <location>
        <begin position="206"/>
        <end position="413"/>
    </location>
</feature>
<evidence type="ECO:0000256" key="5">
    <source>
        <dbReference type="ARBA" id="ARBA00022679"/>
    </source>
</evidence>
<evidence type="ECO:0000256" key="9">
    <source>
        <dbReference type="ARBA" id="ARBA00023012"/>
    </source>
</evidence>
<evidence type="ECO:0000256" key="1">
    <source>
        <dbReference type="ARBA" id="ARBA00000085"/>
    </source>
</evidence>
<comment type="subcellular location">
    <subcellularLocation>
        <location evidence="2">Membrane</location>
    </subcellularLocation>
</comment>
<dbReference type="Gene3D" id="3.30.565.10">
    <property type="entry name" value="Histidine kinase-like ATPase, C-terminal domain"/>
    <property type="match status" value="1"/>
</dbReference>
<evidence type="ECO:0000313" key="15">
    <source>
        <dbReference type="Proteomes" id="UP000593875"/>
    </source>
</evidence>
<dbReference type="EC" id="2.7.13.3" evidence="3"/>
<dbReference type="GO" id="GO:0005886">
    <property type="term" value="C:plasma membrane"/>
    <property type="evidence" value="ECO:0007669"/>
    <property type="project" value="TreeGrafter"/>
</dbReference>
<dbReference type="SMART" id="SM00387">
    <property type="entry name" value="HATPase_c"/>
    <property type="match status" value="1"/>
</dbReference>
<keyword evidence="10 11" id="KW-0472">Membrane</keyword>
<evidence type="ECO:0000256" key="11">
    <source>
        <dbReference type="SAM" id="Phobius"/>
    </source>
</evidence>
<dbReference type="PANTHER" id="PTHR45436">
    <property type="entry name" value="SENSOR HISTIDINE KINASE YKOH"/>
    <property type="match status" value="1"/>
</dbReference>
<dbReference type="InterPro" id="IPR050428">
    <property type="entry name" value="TCS_sensor_his_kinase"/>
</dbReference>
<dbReference type="PRINTS" id="PR00344">
    <property type="entry name" value="BCTRLSENSOR"/>
</dbReference>
<evidence type="ECO:0000259" key="13">
    <source>
        <dbReference type="PROSITE" id="PS50885"/>
    </source>
</evidence>
<dbReference type="InterPro" id="IPR036890">
    <property type="entry name" value="HATPase_C_sf"/>
</dbReference>
<dbReference type="Gene3D" id="1.10.287.130">
    <property type="match status" value="1"/>
</dbReference>
<dbReference type="PANTHER" id="PTHR45436:SF16">
    <property type="entry name" value="HISTIDINE KINASE"/>
    <property type="match status" value="1"/>
</dbReference>
<keyword evidence="5" id="KW-0808">Transferase</keyword>
<dbReference type="RefSeq" id="WP_193687559.1">
    <property type="nucleotide sequence ID" value="NZ_CP062941.1"/>
</dbReference>
<dbReference type="SMART" id="SM00388">
    <property type="entry name" value="HisKA"/>
    <property type="match status" value="1"/>
</dbReference>
<keyword evidence="4" id="KW-0597">Phosphoprotein</keyword>
<proteinExistence type="predicted"/>
<comment type="catalytic activity">
    <reaction evidence="1">
        <text>ATP + protein L-histidine = ADP + protein N-phospho-L-histidine.</text>
        <dbReference type="EC" id="2.7.13.3"/>
    </reaction>
</comment>
<evidence type="ECO:0000256" key="4">
    <source>
        <dbReference type="ARBA" id="ARBA00022553"/>
    </source>
</evidence>
<keyword evidence="9" id="KW-0902">Two-component regulatory system</keyword>
<keyword evidence="7 14" id="KW-0418">Kinase</keyword>
<gene>
    <name evidence="14" type="ORF">LPB04_04460</name>
</gene>
<dbReference type="Pfam" id="PF02518">
    <property type="entry name" value="HATPase_c"/>
    <property type="match status" value="1"/>
</dbReference>
<dbReference type="EMBL" id="CP062941">
    <property type="protein sequence ID" value="QOL50571.1"/>
    <property type="molecule type" value="Genomic_DNA"/>
</dbReference>
<dbReference type="InterPro" id="IPR003594">
    <property type="entry name" value="HATPase_dom"/>
</dbReference>
<dbReference type="Pfam" id="PF00672">
    <property type="entry name" value="HAMP"/>
    <property type="match status" value="1"/>
</dbReference>
<sequence length="416" mass="44322">MRPADSLRRRIVVAFVSFGIVLSLFFSLIATVAVEGVEMHLVDNRLAEVAKWALPRQAAGLAVDLPSGLRFQRGEAIPLSLRGLPQGVSDVDVDGVGLHVLSGADAAGPYVVVDHESDYEKVELVVYSMFAVFFLGFLILAGFLGRFVARRVVNPISELAEAVARGGSPLPGLERKDELGILARALEAHTTELRAFLDRERFFTGDVSHELRSPLTVIMGAAEILMANAANEAMRAPAERIYRAAHEAAECVTVLLLLARSPELGRMPPVPVEAIAAREVERYRPLVADKPVELDYYDGPVFAIQAPAELCAAAIGNLVRNACQYTEQGAVTVALAPGRVVVEDTGPGLPAAVRDTLARTGASAAGIPSRGSAGTGLGLSLVLRICEYLGARLGYEDRPGGGSRFTIDFAGDFTHS</sequence>
<dbReference type="GO" id="GO:0000155">
    <property type="term" value="F:phosphorelay sensor kinase activity"/>
    <property type="evidence" value="ECO:0007669"/>
    <property type="project" value="InterPro"/>
</dbReference>